<accession>C5BJF9</accession>
<dbReference type="Gene3D" id="3.60.110.10">
    <property type="entry name" value="Carbon-nitrogen hydrolase"/>
    <property type="match status" value="1"/>
</dbReference>
<dbReference type="EMBL" id="CP001614">
    <property type="protein sequence ID" value="ACR11414.1"/>
    <property type="molecule type" value="Genomic_DNA"/>
</dbReference>
<dbReference type="eggNOG" id="COG0388">
    <property type="taxonomic scope" value="Bacteria"/>
</dbReference>
<dbReference type="PROSITE" id="PS50263">
    <property type="entry name" value="CN_HYDROLASE"/>
    <property type="match status" value="1"/>
</dbReference>
<evidence type="ECO:0000313" key="3">
    <source>
        <dbReference type="EMBL" id="ACR11414.1"/>
    </source>
</evidence>
<gene>
    <name evidence="3" type="ordered locus">TERTU_2171</name>
</gene>
<keyword evidence="1" id="KW-0378">Hydrolase</keyword>
<proteinExistence type="predicted"/>
<dbReference type="InterPro" id="IPR036526">
    <property type="entry name" value="C-N_Hydrolase_sf"/>
</dbReference>
<protein>
    <submittedName>
        <fullName evidence="3">Predicted amidohydrolase</fullName>
    </submittedName>
</protein>
<dbReference type="PANTHER" id="PTHR43674">
    <property type="entry name" value="NITRILASE C965.09-RELATED"/>
    <property type="match status" value="1"/>
</dbReference>
<dbReference type="HOGENOM" id="CLU_030130_3_5_6"/>
<name>C5BJF9_TERTT</name>
<dbReference type="Proteomes" id="UP000009080">
    <property type="component" value="Chromosome"/>
</dbReference>
<dbReference type="Pfam" id="PF00795">
    <property type="entry name" value="CN_hydrolase"/>
    <property type="match status" value="1"/>
</dbReference>
<dbReference type="KEGG" id="ttu:TERTU_2171"/>
<dbReference type="PANTHER" id="PTHR43674:SF2">
    <property type="entry name" value="BETA-UREIDOPROPIONASE"/>
    <property type="match status" value="1"/>
</dbReference>
<reference evidence="3 4" key="1">
    <citation type="journal article" date="2009" name="PLoS ONE">
        <title>The complete genome of Teredinibacter turnerae T7901: an intracellular endosymbiont of marine wood-boring bivalves (shipworms).</title>
        <authorList>
            <person name="Yang J.C."/>
            <person name="Madupu R."/>
            <person name="Durkin A.S."/>
            <person name="Ekborg N.A."/>
            <person name="Pedamallu C.S."/>
            <person name="Hostetler J.B."/>
            <person name="Radune D."/>
            <person name="Toms B.S."/>
            <person name="Henrissat B."/>
            <person name="Coutinho P.M."/>
            <person name="Schwarz S."/>
            <person name="Field L."/>
            <person name="Trindade-Silva A.E."/>
            <person name="Soares C.A.G."/>
            <person name="Elshahawi S."/>
            <person name="Hanora A."/>
            <person name="Schmidt E.W."/>
            <person name="Haygood M.G."/>
            <person name="Posfai J."/>
            <person name="Benner J."/>
            <person name="Madinger C."/>
            <person name="Nove J."/>
            <person name="Anton B."/>
            <person name="Chaudhary K."/>
            <person name="Foster J."/>
            <person name="Holman A."/>
            <person name="Kumar S."/>
            <person name="Lessard P.A."/>
            <person name="Luyten Y.A."/>
            <person name="Slatko B."/>
            <person name="Wood N."/>
            <person name="Wu B."/>
            <person name="Teplitski M."/>
            <person name="Mougous J.D."/>
            <person name="Ward N."/>
            <person name="Eisen J.A."/>
            <person name="Badger J.H."/>
            <person name="Distel D.L."/>
        </authorList>
    </citation>
    <scope>NUCLEOTIDE SEQUENCE [LARGE SCALE GENOMIC DNA]</scope>
    <source>
        <strain evidence="4">ATCC 39867 / T7901</strain>
    </source>
</reference>
<dbReference type="InterPro" id="IPR050345">
    <property type="entry name" value="Aliph_Amidase/BUP"/>
</dbReference>
<dbReference type="AlphaFoldDB" id="C5BJF9"/>
<dbReference type="GO" id="GO:0050126">
    <property type="term" value="F:N-carbamoylputrescine amidase activity"/>
    <property type="evidence" value="ECO:0007669"/>
    <property type="project" value="TreeGrafter"/>
</dbReference>
<keyword evidence="4" id="KW-1185">Reference proteome</keyword>
<dbReference type="GO" id="GO:0033388">
    <property type="term" value="P:putrescine biosynthetic process from arginine"/>
    <property type="evidence" value="ECO:0007669"/>
    <property type="project" value="TreeGrafter"/>
</dbReference>
<dbReference type="OrthoDB" id="9760188at2"/>
<dbReference type="InterPro" id="IPR003010">
    <property type="entry name" value="C-N_Hydrolase"/>
</dbReference>
<dbReference type="RefSeq" id="WP_015817526.1">
    <property type="nucleotide sequence ID" value="NC_012997.1"/>
</dbReference>
<dbReference type="STRING" id="377629.TERTU_2171"/>
<organism evidence="3 4">
    <name type="scientific">Teredinibacter turnerae (strain ATCC 39867 / T7901)</name>
    <dbReference type="NCBI Taxonomy" id="377629"/>
    <lineage>
        <taxon>Bacteria</taxon>
        <taxon>Pseudomonadati</taxon>
        <taxon>Pseudomonadota</taxon>
        <taxon>Gammaproteobacteria</taxon>
        <taxon>Cellvibrionales</taxon>
        <taxon>Cellvibrionaceae</taxon>
        <taxon>Teredinibacter</taxon>
    </lineage>
</organism>
<evidence type="ECO:0000256" key="1">
    <source>
        <dbReference type="ARBA" id="ARBA00022801"/>
    </source>
</evidence>
<evidence type="ECO:0000259" key="2">
    <source>
        <dbReference type="PROSITE" id="PS50263"/>
    </source>
</evidence>
<feature type="domain" description="CN hydrolase" evidence="2">
    <location>
        <begin position="1"/>
        <end position="234"/>
    </location>
</feature>
<sequence>MKIAVAQIRSPNGEIKGGIENHIRFISSAAEQSVDYLLFPELSLTGYELKIASSLALQKNDNQLNVFSLLAKQHEMCISVGMPLNLNGFVHIAAVIFVPDGRDEIYAKMNLHGDENTYFTRGENTCVVTCAGQRIFNAICADTCEHTHYALCGEAGASVYAAGVLVSKAGYETDARIWDEQSKNQSMLLAIANYTGRTGGYDAAGRSAIWYNGQLLAEADESAEALVMASETNGKWSGYVQNL</sequence>
<dbReference type="CDD" id="cd07197">
    <property type="entry name" value="nitrilase"/>
    <property type="match status" value="1"/>
</dbReference>
<evidence type="ECO:0000313" key="4">
    <source>
        <dbReference type="Proteomes" id="UP000009080"/>
    </source>
</evidence>
<dbReference type="SUPFAM" id="SSF56317">
    <property type="entry name" value="Carbon-nitrogen hydrolase"/>
    <property type="match status" value="1"/>
</dbReference>